<name>A0ABS1KRT4_9BACT</name>
<proteinExistence type="predicted"/>
<dbReference type="InterPro" id="IPR046621">
    <property type="entry name" value="DUF6734"/>
</dbReference>
<evidence type="ECO:0000313" key="3">
    <source>
        <dbReference type="Proteomes" id="UP000613030"/>
    </source>
</evidence>
<evidence type="ECO:0000259" key="1">
    <source>
        <dbReference type="Pfam" id="PF20508"/>
    </source>
</evidence>
<keyword evidence="3" id="KW-1185">Reference proteome</keyword>
<sequence length="310" mass="35504">MKIIQSFWSKPSTLNLSSRSNGGWAERKYQLMAYSLSCLQLRRFYDQVELVTDELGSQLFAALDLPYTKVVLALDALNEYDADLWSLAKVHTFCNQREPFLHVDHDVFIFEKLHAALEHAPLVMQNKMLMPPECNLMLLDMMAGFAFVPTCFSDHAQSDEDFISVFNPGVSGGSDVEFLEAYAREVFAFVNNNLHIIDAHLPYLERDLMMSSGTNKIDIMNAIIESYIFTCFTGKHNRNVACVLDDASYNTFPQAQFIGQRGSNAYVHPIFGFKKNMTVCAQLEYKLRKHHPDHYFKIIDILEELDTIQL</sequence>
<organism evidence="2 3">
    <name type="scientific">Chryseolinea lacunae</name>
    <dbReference type="NCBI Taxonomy" id="2801331"/>
    <lineage>
        <taxon>Bacteria</taxon>
        <taxon>Pseudomonadati</taxon>
        <taxon>Bacteroidota</taxon>
        <taxon>Cytophagia</taxon>
        <taxon>Cytophagales</taxon>
        <taxon>Fulvivirgaceae</taxon>
        <taxon>Chryseolinea</taxon>
    </lineage>
</organism>
<evidence type="ECO:0000313" key="2">
    <source>
        <dbReference type="EMBL" id="MBL0741382.1"/>
    </source>
</evidence>
<gene>
    <name evidence="2" type="ORF">JI741_09130</name>
</gene>
<comment type="caution">
    <text evidence="2">The sequence shown here is derived from an EMBL/GenBank/DDBJ whole genome shotgun (WGS) entry which is preliminary data.</text>
</comment>
<reference evidence="2 3" key="1">
    <citation type="submission" date="2021-01" db="EMBL/GenBank/DDBJ databases">
        <title>Chryseolinea sp. Jin1 Genome sequencing and assembly.</title>
        <authorList>
            <person name="Kim I."/>
        </authorList>
    </citation>
    <scope>NUCLEOTIDE SEQUENCE [LARGE SCALE GENOMIC DNA]</scope>
    <source>
        <strain evidence="2 3">Jin1</strain>
    </source>
</reference>
<protein>
    <recommendedName>
        <fullName evidence="1">DUF6734 domain-containing protein</fullName>
    </recommendedName>
</protein>
<dbReference type="Pfam" id="PF20508">
    <property type="entry name" value="DUF6734"/>
    <property type="match status" value="1"/>
</dbReference>
<dbReference type="Proteomes" id="UP000613030">
    <property type="component" value="Unassembled WGS sequence"/>
</dbReference>
<dbReference type="EMBL" id="JAERRB010000002">
    <property type="protein sequence ID" value="MBL0741382.1"/>
    <property type="molecule type" value="Genomic_DNA"/>
</dbReference>
<feature type="domain" description="DUF6734" evidence="1">
    <location>
        <begin position="1"/>
        <end position="300"/>
    </location>
</feature>
<dbReference type="RefSeq" id="WP_202008729.1">
    <property type="nucleotide sequence ID" value="NZ_JAERRB010000002.1"/>
</dbReference>
<accession>A0ABS1KRT4</accession>